<feature type="signal peptide" evidence="3">
    <location>
        <begin position="1"/>
        <end position="24"/>
    </location>
</feature>
<dbReference type="Gene3D" id="2.40.160.20">
    <property type="match status" value="1"/>
</dbReference>
<feature type="domain" description="Outer membrane protein beta-barrel" evidence="4">
    <location>
        <begin position="13"/>
        <end position="206"/>
    </location>
</feature>
<dbReference type="AlphaFoldDB" id="A0A370G600"/>
<name>A0A370G600_9COXI</name>
<gene>
    <name evidence="5" type="ORF">C8D86_12710</name>
</gene>
<accession>A0A370G600</accession>
<feature type="region of interest" description="Disordered" evidence="2">
    <location>
        <begin position="42"/>
        <end position="64"/>
    </location>
</feature>
<proteinExistence type="predicted"/>
<reference evidence="5 6" key="1">
    <citation type="submission" date="2018-07" db="EMBL/GenBank/DDBJ databases">
        <title>Genomic Encyclopedia of Type Strains, Phase IV (KMG-IV): sequencing the most valuable type-strain genomes for metagenomic binning, comparative biology and taxonomic classification.</title>
        <authorList>
            <person name="Goeker M."/>
        </authorList>
    </citation>
    <scope>NUCLEOTIDE SEQUENCE [LARGE SCALE GENOMIC DNA]</scope>
    <source>
        <strain evidence="5 6">DSM 16500</strain>
    </source>
</reference>
<comment type="caution">
    <text evidence="5">The sequence shown here is derived from an EMBL/GenBank/DDBJ whole genome shotgun (WGS) entry which is preliminary data.</text>
</comment>
<dbReference type="SUPFAM" id="SSF56925">
    <property type="entry name" value="OMPA-like"/>
    <property type="match status" value="1"/>
</dbReference>
<evidence type="ECO:0000256" key="3">
    <source>
        <dbReference type="SAM" id="SignalP"/>
    </source>
</evidence>
<feature type="chain" id="PRO_5016778811" evidence="3">
    <location>
        <begin position="25"/>
        <end position="217"/>
    </location>
</feature>
<feature type="compositionally biased region" description="Low complexity" evidence="2">
    <location>
        <begin position="44"/>
        <end position="64"/>
    </location>
</feature>
<dbReference type="RefSeq" id="WP_114835224.1">
    <property type="nucleotide sequence ID" value="NZ_LR699114.1"/>
</dbReference>
<dbReference type="Pfam" id="PF13505">
    <property type="entry name" value="OMP_b-brl"/>
    <property type="match status" value="1"/>
</dbReference>
<dbReference type="InterPro" id="IPR011250">
    <property type="entry name" value="OMP/PagP_B-barrel"/>
</dbReference>
<keyword evidence="1 3" id="KW-0732">Signal</keyword>
<dbReference type="Proteomes" id="UP000254720">
    <property type="component" value="Unassembled WGS sequence"/>
</dbReference>
<evidence type="ECO:0000256" key="1">
    <source>
        <dbReference type="ARBA" id="ARBA00022729"/>
    </source>
</evidence>
<dbReference type="EMBL" id="QQAX01000027">
    <property type="protein sequence ID" value="RDI39205.1"/>
    <property type="molecule type" value="Genomic_DNA"/>
</dbReference>
<dbReference type="InterPro" id="IPR027385">
    <property type="entry name" value="Beta-barrel_OMP"/>
</dbReference>
<organism evidence="5 6">
    <name type="scientific">Aquicella lusitana</name>
    <dbReference type="NCBI Taxonomy" id="254246"/>
    <lineage>
        <taxon>Bacteria</taxon>
        <taxon>Pseudomonadati</taxon>
        <taxon>Pseudomonadota</taxon>
        <taxon>Gammaproteobacteria</taxon>
        <taxon>Legionellales</taxon>
        <taxon>Coxiellaceae</taxon>
        <taxon>Aquicella</taxon>
    </lineage>
</organism>
<sequence>MRKGIAKYAATTVFTCTFALQAYAVAPGFYTGLMLGSASANGGTQQAQTDTTPPTTTPATPKSTQFGGRIFIGYKINQYAGVEGGLTYFSDIKYDTKDVDTCNTPKVGVRDFDIVGKGSFGLGSFEIFGKAGAAVVYERTSGALNPDLTRECGLSTNEVKFRPTVSAGASYDLSQNWVADISWNRVMVGGAISSIDFYALGISYHFVDIYCGQFLCD</sequence>
<evidence type="ECO:0000256" key="2">
    <source>
        <dbReference type="SAM" id="MobiDB-lite"/>
    </source>
</evidence>
<evidence type="ECO:0000259" key="4">
    <source>
        <dbReference type="Pfam" id="PF13505"/>
    </source>
</evidence>
<evidence type="ECO:0000313" key="6">
    <source>
        <dbReference type="Proteomes" id="UP000254720"/>
    </source>
</evidence>
<keyword evidence="6" id="KW-1185">Reference proteome</keyword>
<protein>
    <submittedName>
        <fullName evidence="5">Outer membrane protein with beta-barrel domain</fullName>
    </submittedName>
</protein>
<dbReference type="OrthoDB" id="5638159at2"/>
<evidence type="ECO:0000313" key="5">
    <source>
        <dbReference type="EMBL" id="RDI39205.1"/>
    </source>
</evidence>